<dbReference type="EMBL" id="BK057791">
    <property type="protein sequence ID" value="DAE91918.1"/>
    <property type="molecule type" value="Genomic_DNA"/>
</dbReference>
<organism evidence="1">
    <name type="scientific">Siphoviridae sp. ctwNf2</name>
    <dbReference type="NCBI Taxonomy" id="2827597"/>
    <lineage>
        <taxon>Viruses</taxon>
        <taxon>Duplodnaviria</taxon>
        <taxon>Heunggongvirae</taxon>
        <taxon>Uroviricota</taxon>
        <taxon>Caudoviricetes</taxon>
    </lineage>
</organism>
<protein>
    <submittedName>
        <fullName evidence="1">Uncharacterized protein</fullName>
    </submittedName>
</protein>
<accession>A0A8S5RR33</accession>
<name>A0A8S5RR33_9CAUD</name>
<evidence type="ECO:0000313" key="1">
    <source>
        <dbReference type="EMBL" id="DAE91918.1"/>
    </source>
</evidence>
<reference evidence="1" key="1">
    <citation type="journal article" date="2021" name="Proc. Natl. Acad. Sci. U.S.A.">
        <title>A Catalog of Tens of Thousands of Viruses from Human Metagenomes Reveals Hidden Associations with Chronic Diseases.</title>
        <authorList>
            <person name="Tisza M.J."/>
            <person name="Buck C.B."/>
        </authorList>
    </citation>
    <scope>NUCLEOTIDE SEQUENCE</scope>
    <source>
        <strain evidence="1">CtwNf2</strain>
    </source>
</reference>
<sequence>MTTLLVKDHYSNRVLYECSTYEDAWDFIYDREMRTSPCICKNTREQWEESQQLGGTYFLDFDWPEGVDYIWTADWIAEPIIDPGEYDEQGVRFLIDELMLGYRIDEVDDDDEDECFDEDYYD</sequence>
<proteinExistence type="predicted"/>